<evidence type="ECO:0000313" key="7">
    <source>
        <dbReference type="Proteomes" id="UP001177898"/>
    </source>
</evidence>
<reference evidence="6" key="1">
    <citation type="submission" date="2023-08" db="EMBL/GenBank/DDBJ databases">
        <title>Functional annotation and safety assessment of Bacillus stercoris.</title>
        <authorList>
            <person name="Pandit N.T."/>
            <person name="Ahir S.V."/>
            <person name="Chauhan D.A."/>
            <person name="Bose A."/>
            <person name="Dunlap C."/>
            <person name="Doshi J.A."/>
        </authorList>
    </citation>
    <scope>NUCLEOTIDE SEQUENCE</scope>
    <source>
        <strain evidence="6">ZBMF30</strain>
    </source>
</reference>
<dbReference type="EMBL" id="JAVCYS010000005">
    <property type="protein sequence ID" value="MDQ1852678.1"/>
    <property type="molecule type" value="Genomic_DNA"/>
</dbReference>
<proteinExistence type="predicted"/>
<dbReference type="InterPro" id="IPR040570">
    <property type="entry name" value="LAL_C2"/>
</dbReference>
<dbReference type="InterPro" id="IPR041472">
    <property type="entry name" value="BL00235/CARNS1_N"/>
</dbReference>
<evidence type="ECO:0000256" key="1">
    <source>
        <dbReference type="ARBA" id="ARBA00022598"/>
    </source>
</evidence>
<keyword evidence="2 4" id="KW-0547">Nucleotide-binding</keyword>
<name>A0ABU0V6Y6_9BACI</name>
<evidence type="ECO:0000256" key="3">
    <source>
        <dbReference type="ARBA" id="ARBA00022840"/>
    </source>
</evidence>
<sequence length="414" mass="45488">MSKHILFIEASTTGAGAKANDYAKSQGYTVSLAVRNPNQYSDDILNTADNIIVCNTNNYEELINNVLSLNQEKQIDGITTTADFYVPQAALAAETLKLPGISFQAALNVRNKYKMRKKLSECYPHLNPAFQLVKTKHEALKIANEWGYPIIAKPQDLNDSLHVKLIGSEKELLNYMEHSTSWMVNESGQPIAAGVLLEGYITGGEYSVETMQHKGGEIQLIGITKNVLEGVERGHFAEVAASFPSDDEETKPLLDEVKKALQCLEIDCGVIHTECRIENGNVKIIEINPRLIGDKVGSHVIELAYGISPLKYVVEIALGSNVEWRPNFKKAGALYGLWVKERGVFGGIENPEEILRRKGVAFLEITGEIGSVYSPPTSNGDIVGHIITQANSPEEALKQAYDAAQVAKLIVNHE</sequence>
<dbReference type="RefSeq" id="WP_069839146.1">
    <property type="nucleotide sequence ID" value="NZ_JAVCYS010000005.1"/>
</dbReference>
<dbReference type="InterPro" id="IPR052032">
    <property type="entry name" value="ATP-dep_AA_Ligase"/>
</dbReference>
<comment type="caution">
    <text evidence="6">The sequence shown here is derived from an EMBL/GenBank/DDBJ whole genome shotgun (WGS) entry which is preliminary data.</text>
</comment>
<keyword evidence="1" id="KW-0436">Ligase</keyword>
<evidence type="ECO:0000256" key="4">
    <source>
        <dbReference type="PROSITE-ProRule" id="PRU00409"/>
    </source>
</evidence>
<keyword evidence="3 4" id="KW-0067">ATP-binding</keyword>
<dbReference type="InterPro" id="IPR011761">
    <property type="entry name" value="ATP-grasp"/>
</dbReference>
<protein>
    <submittedName>
        <fullName evidence="6">ATP-grasp domain-containing protein</fullName>
    </submittedName>
</protein>
<dbReference type="PROSITE" id="PS50975">
    <property type="entry name" value="ATP_GRASP"/>
    <property type="match status" value="1"/>
</dbReference>
<dbReference type="Gene3D" id="3.30.1490.20">
    <property type="entry name" value="ATP-grasp fold, A domain"/>
    <property type="match status" value="1"/>
</dbReference>
<evidence type="ECO:0000259" key="5">
    <source>
        <dbReference type="PROSITE" id="PS50975"/>
    </source>
</evidence>
<dbReference type="Proteomes" id="UP001177898">
    <property type="component" value="Unassembled WGS sequence"/>
</dbReference>
<accession>A0ABU0V6Y6</accession>
<dbReference type="Pfam" id="PF18130">
    <property type="entry name" value="ATPgrasp_N"/>
    <property type="match status" value="1"/>
</dbReference>
<evidence type="ECO:0000313" key="6">
    <source>
        <dbReference type="EMBL" id="MDQ1852678.1"/>
    </source>
</evidence>
<dbReference type="SUPFAM" id="SSF56059">
    <property type="entry name" value="Glutathione synthetase ATP-binding domain-like"/>
    <property type="match status" value="1"/>
</dbReference>
<evidence type="ECO:0000256" key="2">
    <source>
        <dbReference type="ARBA" id="ARBA00022741"/>
    </source>
</evidence>
<gene>
    <name evidence="6" type="ORF">RAQ16_10040</name>
</gene>
<feature type="domain" description="ATP-grasp" evidence="5">
    <location>
        <begin position="117"/>
        <end position="318"/>
    </location>
</feature>
<dbReference type="Pfam" id="PF18603">
    <property type="entry name" value="LAL_C2"/>
    <property type="match status" value="1"/>
</dbReference>
<dbReference type="PANTHER" id="PTHR43585:SF2">
    <property type="entry name" value="ATP-GRASP ENZYME FSQD"/>
    <property type="match status" value="1"/>
</dbReference>
<dbReference type="Gene3D" id="3.40.50.20">
    <property type="match status" value="1"/>
</dbReference>
<dbReference type="Gene3D" id="3.30.470.20">
    <property type="entry name" value="ATP-grasp fold, B domain"/>
    <property type="match status" value="1"/>
</dbReference>
<dbReference type="Pfam" id="PF13535">
    <property type="entry name" value="ATP-grasp_4"/>
    <property type="match status" value="1"/>
</dbReference>
<organism evidence="6 7">
    <name type="scientific">Bacillus stercoris</name>
    <dbReference type="NCBI Taxonomy" id="2054641"/>
    <lineage>
        <taxon>Bacteria</taxon>
        <taxon>Bacillati</taxon>
        <taxon>Bacillota</taxon>
        <taxon>Bacilli</taxon>
        <taxon>Bacillales</taxon>
        <taxon>Bacillaceae</taxon>
        <taxon>Bacillus</taxon>
    </lineage>
</organism>
<dbReference type="PANTHER" id="PTHR43585">
    <property type="entry name" value="FUMIPYRROLE BIOSYNTHESIS PROTEIN C"/>
    <property type="match status" value="1"/>
</dbReference>
<dbReference type="InterPro" id="IPR013815">
    <property type="entry name" value="ATP_grasp_subdomain_1"/>
</dbReference>
<keyword evidence="7" id="KW-1185">Reference proteome</keyword>